<proteinExistence type="predicted"/>
<dbReference type="Gene3D" id="2.60.120.1230">
    <property type="match status" value="1"/>
</dbReference>
<evidence type="ECO:0000259" key="2">
    <source>
        <dbReference type="Pfam" id="PF20944"/>
    </source>
</evidence>
<comment type="caution">
    <text evidence="3">The sequence shown here is derived from an EMBL/GenBank/DDBJ whole genome shotgun (WGS) entry which is preliminary data.</text>
</comment>
<dbReference type="AlphaFoldDB" id="A0A9W4TRH3"/>
<reference evidence="3" key="1">
    <citation type="submission" date="2022-10" db="EMBL/GenBank/DDBJ databases">
        <authorList>
            <person name="Botero Cardona J."/>
        </authorList>
    </citation>
    <scope>NUCLEOTIDE SEQUENCE</scope>
    <source>
        <strain evidence="3">LMG 31819</strain>
        <strain evidence="4">R-53529</strain>
    </source>
</reference>
<evidence type="ECO:0000313" key="6">
    <source>
        <dbReference type="Proteomes" id="UP001154259"/>
    </source>
</evidence>
<keyword evidence="1" id="KW-1133">Transmembrane helix</keyword>
<gene>
    <name evidence="4" type="ORF">R53529_LOCUS2272</name>
    <name evidence="3" type="ORF">R53530_LOCUS2290</name>
</gene>
<dbReference type="InterPro" id="IPR048990">
    <property type="entry name" value="StcE_b-sandwich"/>
</dbReference>
<dbReference type="EMBL" id="CAMXCM010000012">
    <property type="protein sequence ID" value="CAI3958758.1"/>
    <property type="molecule type" value="Genomic_DNA"/>
</dbReference>
<accession>A0A9W4TRH3</accession>
<evidence type="ECO:0000313" key="3">
    <source>
        <dbReference type="EMBL" id="CAI3958758.1"/>
    </source>
</evidence>
<evidence type="ECO:0000256" key="1">
    <source>
        <dbReference type="SAM" id="Phobius"/>
    </source>
</evidence>
<feature type="domain" description="Metalloprotease StcE beta-sandwich" evidence="2">
    <location>
        <begin position="309"/>
        <end position="374"/>
    </location>
</feature>
<protein>
    <recommendedName>
        <fullName evidence="2">Metalloprotease StcE beta-sandwich domain-containing protein</fullName>
    </recommendedName>
</protein>
<sequence>MYYSNYTISNTVILLIINYHNEKFYLTFILNYIIILDIIMKKLLILLTLPLLGLFSHASHAVVAGGIVAINHQWPFNGQYTKMSFFQQINQDGGTKSHYYWANQFFFKGGDGAYIGLQNRSGGVKAVNYSIWGASSWKSGKCNNFGHEGTGVQCELIYPWAVGHAYRLDVSKNGNIVTGTVTDLNDNKSTQIAQIEVPSTYGKLYASSGFVEEYSQGNQQLPTCYTMGAENAVFKNPIADNTVVARQTTYTYGACNDPYIVEASCNTSSCQNTINDLKNIPSPFAPSIAVTNGQEITQDQLKTALSGENLIVIQMQDGKWSPKVSFPSASSLPWKSITIDQKAGYNTTLYMNNTTVQVAKGQNVTYTSISGVWKKVN</sequence>
<dbReference type="Proteomes" id="UP001154255">
    <property type="component" value="Unassembled WGS sequence"/>
</dbReference>
<keyword evidence="6" id="KW-1185">Reference proteome</keyword>
<feature type="transmembrane region" description="Helical" evidence="1">
    <location>
        <begin position="24"/>
        <end position="40"/>
    </location>
</feature>
<keyword evidence="1" id="KW-0812">Transmembrane</keyword>
<dbReference type="Pfam" id="PF20944">
    <property type="entry name" value="StcE_b-sandwich"/>
    <property type="match status" value="1"/>
</dbReference>
<keyword evidence="1" id="KW-0472">Membrane</keyword>
<dbReference type="Proteomes" id="UP001154259">
    <property type="component" value="Unassembled WGS sequence"/>
</dbReference>
<dbReference type="InterPro" id="IPR021862">
    <property type="entry name" value="DUF3472"/>
</dbReference>
<name>A0A9W4TRH3_9PROT</name>
<dbReference type="EMBL" id="CAMXCS010000012">
    <property type="protein sequence ID" value="CAI3960424.1"/>
    <property type="molecule type" value="Genomic_DNA"/>
</dbReference>
<organism evidence="3 5">
    <name type="scientific">Commensalibacter communis</name>
    <dbReference type="NCBI Taxonomy" id="2972786"/>
    <lineage>
        <taxon>Bacteria</taxon>
        <taxon>Pseudomonadati</taxon>
        <taxon>Pseudomonadota</taxon>
        <taxon>Alphaproteobacteria</taxon>
        <taxon>Acetobacterales</taxon>
        <taxon>Acetobacteraceae</taxon>
    </lineage>
</organism>
<evidence type="ECO:0000313" key="5">
    <source>
        <dbReference type="Proteomes" id="UP001154255"/>
    </source>
</evidence>
<evidence type="ECO:0000313" key="4">
    <source>
        <dbReference type="EMBL" id="CAI3960424.1"/>
    </source>
</evidence>
<dbReference type="Pfam" id="PF11958">
    <property type="entry name" value="DUF3472"/>
    <property type="match status" value="1"/>
</dbReference>